<feature type="domain" description="Abortive phage infection protein C-terminal" evidence="1">
    <location>
        <begin position="254"/>
        <end position="442"/>
    </location>
</feature>
<name>A0A4V1PRC7_9BURK</name>
<evidence type="ECO:0000313" key="3">
    <source>
        <dbReference type="Proteomes" id="UP000289650"/>
    </source>
</evidence>
<dbReference type="Pfam" id="PF10592">
    <property type="entry name" value="AIPR"/>
    <property type="match status" value="1"/>
</dbReference>
<evidence type="ECO:0000313" key="2">
    <source>
        <dbReference type="EMBL" id="RXV67134.1"/>
    </source>
</evidence>
<proteinExistence type="predicted"/>
<dbReference type="AlphaFoldDB" id="A0A4V1PRC7"/>
<reference evidence="2 3" key="1">
    <citation type="submission" date="2018-08" db="EMBL/GenBank/DDBJ databases">
        <title>Mountain-cultivated ginseng endophyte, Burkholderia stabilis and its activity against ginseng root rot disease.</title>
        <authorList>
            <person name="Tapan Kumar M."/>
            <person name="Bae H."/>
            <person name="Shanmugam G."/>
            <person name="Jeon J."/>
        </authorList>
    </citation>
    <scope>NUCLEOTIDE SEQUENCE [LARGE SCALE GENOMIC DNA]</scope>
    <source>
        <strain evidence="2 3">EB159</strain>
    </source>
</reference>
<dbReference type="EMBL" id="QWEX01000002">
    <property type="protein sequence ID" value="RXV67134.1"/>
    <property type="molecule type" value="Genomic_DNA"/>
</dbReference>
<dbReference type="RefSeq" id="WP_129514801.1">
    <property type="nucleotide sequence ID" value="NZ_QWEX01000002.1"/>
</dbReference>
<comment type="caution">
    <text evidence="2">The sequence shown here is derived from an EMBL/GenBank/DDBJ whole genome shotgun (WGS) entry which is preliminary data.</text>
</comment>
<organism evidence="2 3">
    <name type="scientific">Burkholderia stabilis</name>
    <dbReference type="NCBI Taxonomy" id="95485"/>
    <lineage>
        <taxon>Bacteria</taxon>
        <taxon>Pseudomonadati</taxon>
        <taxon>Pseudomonadota</taxon>
        <taxon>Betaproteobacteria</taxon>
        <taxon>Burkholderiales</taxon>
        <taxon>Burkholderiaceae</taxon>
        <taxon>Burkholderia</taxon>
        <taxon>Burkholderia cepacia complex</taxon>
    </lineage>
</organism>
<sequence length="704" mass="78334">MAKNDAVLLDGIISERMTSENLDLGEAFELFAFEQILKSYDLSRQEIDAGWVDGKDDGGIDGFYTFVNGSLVVDPSKFSWPKKNAVIEVWMISCKHQDSFKQDPLNALLPSIEELLDFGKAAAELNGEYNAQVLRARETVVAAFRSTASGLPSLSFKFAYASRGDVGDLADNIEARGNQIKRLVAEYFSAASVDIAYIGATELIELHRKARFVLELPYTEQLSADTGAFVLLVPLDAYARFVSDGQGHLRRYLFDSNVRDYLGSNSVNQDIAQTLADTDSPEFWWLNNGVTVLATQAIPLGKTSSGNAIQLHDVQIVNGLQTTQSIYNHFTANGTTAGNARVLVKVIVSDDPAIRDKIIRATNNQSSVELASLTATDKIQRDIEDILLRHEWYYERRRNYYKNVDKPRERFVDPLFLAVAVVALVRKAPHSASRLKTRFMRDSESYLSVFSDRLPILIWPKLVSIMKQVDVAIAGQLPRRKSENRLRAGWRGAVALASVAEILGSFDYSIADLVKLDETRLTRERISEIFDLLYSGDLFIEKDGDHVAFQRGRIDLRSVSFGRKNSIAGIEVIGRWEMPGSFIRPKLSGRDQRGVKTSATSAKPITTFELESVASRVPPQPWPKGLQQKVAEETNLPLSVVRRAIKQLIAAGRFGNQWDGVVVNADGVITAVDIGRADPRHVVGEIFVRTRPAESQSMGEQERT</sequence>
<protein>
    <submittedName>
        <fullName evidence="2">Abortive phage resistance protein</fullName>
    </submittedName>
</protein>
<gene>
    <name evidence="2" type="ORF">D1006_17685</name>
</gene>
<dbReference type="OrthoDB" id="9806213at2"/>
<evidence type="ECO:0000259" key="1">
    <source>
        <dbReference type="Pfam" id="PF10592"/>
    </source>
</evidence>
<dbReference type="Proteomes" id="UP000289650">
    <property type="component" value="Unassembled WGS sequence"/>
</dbReference>
<accession>A0A4V1PRC7</accession>
<dbReference type="InterPro" id="IPR018891">
    <property type="entry name" value="AIPR_C"/>
</dbReference>